<reference evidence="2" key="1">
    <citation type="submission" date="2018-09" db="EMBL/GenBank/DDBJ databases">
        <authorList>
            <person name="Zhu H."/>
        </authorList>
    </citation>
    <scope>NUCLEOTIDE SEQUENCE [LARGE SCALE GENOMIC DNA]</scope>
    <source>
        <strain evidence="2">K2W31S-8</strain>
    </source>
</reference>
<gene>
    <name evidence="1" type="ORF">D3880_05785</name>
</gene>
<dbReference type="EMBL" id="CP032419">
    <property type="protein sequence ID" value="AYC31920.1"/>
    <property type="molecule type" value="Genomic_DNA"/>
</dbReference>
<proteinExistence type="predicted"/>
<organism evidence="1 2">
    <name type="scientific">Pseudomonas cavernae</name>
    <dbReference type="NCBI Taxonomy" id="2320867"/>
    <lineage>
        <taxon>Bacteria</taxon>
        <taxon>Pseudomonadati</taxon>
        <taxon>Pseudomonadota</taxon>
        <taxon>Gammaproteobacteria</taxon>
        <taxon>Pseudomonadales</taxon>
        <taxon>Pseudomonadaceae</taxon>
        <taxon>Pseudomonas</taxon>
    </lineage>
</organism>
<dbReference type="Pfam" id="PF14247">
    <property type="entry name" value="DUF4344"/>
    <property type="match status" value="1"/>
</dbReference>
<evidence type="ECO:0000313" key="1">
    <source>
        <dbReference type="EMBL" id="AYC31920.1"/>
    </source>
</evidence>
<dbReference type="Proteomes" id="UP000265560">
    <property type="component" value="Chromosome"/>
</dbReference>
<evidence type="ECO:0008006" key="3">
    <source>
        <dbReference type="Google" id="ProtNLM"/>
    </source>
</evidence>
<keyword evidence="2" id="KW-1185">Reference proteome</keyword>
<name>A0A385Z028_9PSED</name>
<accession>A0A385Z028</accession>
<dbReference type="KEGG" id="pcav:D3880_05785"/>
<dbReference type="InterPro" id="IPR025644">
    <property type="entry name" value="DUF4344"/>
</dbReference>
<evidence type="ECO:0000313" key="2">
    <source>
        <dbReference type="Proteomes" id="UP000265560"/>
    </source>
</evidence>
<dbReference type="OrthoDB" id="935695at2"/>
<sequence>MSRPAGLASPETPASGCTRPVFLYPLLLLLLLSTPLAAEPPPPSSLPPGVSRFIVTNSEFSVMHEMGHMLIAELDLPVLGREEDAADQIGFMSLYLLYAGLPANELDARLLDIIDFWRLEWQRPKPVAEQVPAWDSHPLDEQRYYNIACLVYGSNPDRLAWVPAVTGLPMGRALYCDQEFEQVRKAVAWIRDQHRRAAIQGRPQIQVIYETPPGGFPDAELLIAQLRANDTLEILARRIGELFAPPRALILRMTGCGMPDAWYSLEARELTFCYERLRHFRELGETLPRLQQPATAVQCSAPPDEGGLTAPAC</sequence>
<protein>
    <recommendedName>
        <fullName evidence="3">Metallopeptidase</fullName>
    </recommendedName>
</protein>
<dbReference type="AlphaFoldDB" id="A0A385Z028"/>